<proteinExistence type="predicted"/>
<accession>A0A1H2U1U0</accession>
<dbReference type="STRING" id="89784.SAMN04489725_1076"/>
<gene>
    <name evidence="3" type="ORF">Heshes_17220</name>
    <name evidence="4" type="ORF">SAMN04489725_1076</name>
</gene>
<dbReference type="Gene3D" id="3.20.20.370">
    <property type="entry name" value="Glycoside hydrolase/deacetylase"/>
    <property type="match status" value="1"/>
</dbReference>
<feature type="domain" description="NodB homology" evidence="2">
    <location>
        <begin position="40"/>
        <end position="227"/>
    </location>
</feature>
<reference evidence="5" key="2">
    <citation type="submission" date="2016-10" db="EMBL/GenBank/DDBJ databases">
        <authorList>
            <person name="Varghese N."/>
        </authorList>
    </citation>
    <scope>NUCLEOTIDE SEQUENCE [LARGE SCALE GENOMIC DNA]</scope>
    <source>
        <strain evidence="5">DSM 12489</strain>
    </source>
</reference>
<dbReference type="EMBL" id="BSRA01000009">
    <property type="protein sequence ID" value="GLV14038.1"/>
    <property type="molecule type" value="Genomic_DNA"/>
</dbReference>
<feature type="transmembrane region" description="Helical" evidence="1">
    <location>
        <begin position="6"/>
        <end position="24"/>
    </location>
</feature>
<evidence type="ECO:0000313" key="5">
    <source>
        <dbReference type="Proteomes" id="UP000182589"/>
    </source>
</evidence>
<dbReference type="CDD" id="cd10959">
    <property type="entry name" value="CE4_NodB_like_3"/>
    <property type="match status" value="1"/>
</dbReference>
<dbReference type="Pfam" id="PF01522">
    <property type="entry name" value="Polysacc_deac_1"/>
    <property type="match status" value="1"/>
</dbReference>
<dbReference type="EMBL" id="FNOJ01000007">
    <property type="protein sequence ID" value="SDW49967.1"/>
    <property type="molecule type" value="Genomic_DNA"/>
</dbReference>
<dbReference type="InterPro" id="IPR011330">
    <property type="entry name" value="Glyco_hydro/deAcase_b/a-brl"/>
</dbReference>
<evidence type="ECO:0000313" key="3">
    <source>
        <dbReference type="EMBL" id="GLV14038.1"/>
    </source>
</evidence>
<reference evidence="3" key="3">
    <citation type="submission" date="2023-02" db="EMBL/GenBank/DDBJ databases">
        <title>Proposal of a novel subspecies: Alicyclobacillus hesperidum subspecies aegle.</title>
        <authorList>
            <person name="Goto K."/>
            <person name="Fujii T."/>
            <person name="Yasui K."/>
            <person name="Mochida K."/>
            <person name="Kato-Tanaka Y."/>
            <person name="Morohoshi S."/>
            <person name="An S.Y."/>
            <person name="Kasai H."/>
            <person name="Yokota A."/>
        </authorList>
    </citation>
    <scope>NUCLEOTIDE SEQUENCE</scope>
    <source>
        <strain evidence="3">DSM 12766</strain>
    </source>
</reference>
<evidence type="ECO:0000259" key="2">
    <source>
        <dbReference type="PROSITE" id="PS51677"/>
    </source>
</evidence>
<dbReference type="Proteomes" id="UP000182589">
    <property type="component" value="Unassembled WGS sequence"/>
</dbReference>
<keyword evidence="1" id="KW-0472">Membrane</keyword>
<dbReference type="GO" id="GO:0005975">
    <property type="term" value="P:carbohydrate metabolic process"/>
    <property type="evidence" value="ECO:0007669"/>
    <property type="project" value="InterPro"/>
</dbReference>
<dbReference type="PROSITE" id="PS51677">
    <property type="entry name" value="NODB"/>
    <property type="match status" value="1"/>
</dbReference>
<sequence length="233" mass="26404">MIGWLVGLIVFCILVAYCGVPVLWTRVFHLSSRRYTNKPGKVALTFDDGPHPEYTPQLLDVLKSCGVRATFFVIVDHALKYPEIVERMMAEGHEVQVHGERHLFVPFLHPVLTYRQSVGASRILQQRFGVLANVYRPTWGACNLATLFLLPRHDMHMLLWSVMVGDWRRTEPGELVRRVTDKLSDRAVIVLHDSDWSYGAERGAPLQVIAAIPEIVQAVRERGCDFALASECV</sequence>
<protein>
    <submittedName>
        <fullName evidence="4">Peptidoglycan/xylan/chitin deacetylase, PgdA/CDA1 family</fullName>
    </submittedName>
    <submittedName>
        <fullName evidence="3">Polysaccharide deacetylase familiy protein</fullName>
    </submittedName>
</protein>
<dbReference type="Proteomes" id="UP001157137">
    <property type="component" value="Unassembled WGS sequence"/>
</dbReference>
<dbReference type="PANTHER" id="PTHR10587:SF137">
    <property type="entry name" value="4-DEOXY-4-FORMAMIDO-L-ARABINOSE-PHOSPHOUNDECAPRENOL DEFORMYLASE ARND-RELATED"/>
    <property type="match status" value="1"/>
</dbReference>
<keyword evidence="1" id="KW-0812">Transmembrane</keyword>
<keyword evidence="1" id="KW-1133">Transmembrane helix</keyword>
<dbReference type="InterPro" id="IPR050248">
    <property type="entry name" value="Polysacc_deacetylase_ArnD"/>
</dbReference>
<dbReference type="RefSeq" id="WP_074692888.1">
    <property type="nucleotide sequence ID" value="NZ_BSRA01000009.1"/>
</dbReference>
<evidence type="ECO:0000313" key="4">
    <source>
        <dbReference type="EMBL" id="SDW49967.1"/>
    </source>
</evidence>
<dbReference type="PANTHER" id="PTHR10587">
    <property type="entry name" value="GLYCOSYL TRANSFERASE-RELATED"/>
    <property type="match status" value="1"/>
</dbReference>
<dbReference type="GO" id="GO:0016810">
    <property type="term" value="F:hydrolase activity, acting on carbon-nitrogen (but not peptide) bonds"/>
    <property type="evidence" value="ECO:0007669"/>
    <property type="project" value="InterPro"/>
</dbReference>
<dbReference type="InterPro" id="IPR002509">
    <property type="entry name" value="NODB_dom"/>
</dbReference>
<organism evidence="4 5">
    <name type="scientific">Alicyclobacillus hesperidum</name>
    <dbReference type="NCBI Taxonomy" id="89784"/>
    <lineage>
        <taxon>Bacteria</taxon>
        <taxon>Bacillati</taxon>
        <taxon>Bacillota</taxon>
        <taxon>Bacilli</taxon>
        <taxon>Bacillales</taxon>
        <taxon>Alicyclobacillaceae</taxon>
        <taxon>Alicyclobacillus</taxon>
    </lineage>
</organism>
<name>A0A1H2U1U0_9BACL</name>
<dbReference type="SUPFAM" id="SSF88713">
    <property type="entry name" value="Glycoside hydrolase/deacetylase"/>
    <property type="match status" value="1"/>
</dbReference>
<keyword evidence="5" id="KW-1185">Reference proteome</keyword>
<evidence type="ECO:0000256" key="1">
    <source>
        <dbReference type="SAM" id="Phobius"/>
    </source>
</evidence>
<dbReference type="AlphaFoldDB" id="A0A1H2U1U0"/>
<reference evidence="4" key="1">
    <citation type="submission" date="2016-10" db="EMBL/GenBank/DDBJ databases">
        <authorList>
            <person name="de Groot N.N."/>
        </authorList>
    </citation>
    <scope>NUCLEOTIDE SEQUENCE [LARGE SCALE GENOMIC DNA]</scope>
    <source>
        <strain evidence="4">DSM 12489</strain>
    </source>
</reference>